<keyword evidence="9" id="KW-1185">Reference proteome</keyword>
<comment type="subcellular location">
    <subcellularLocation>
        <location evidence="1">Cell membrane</location>
        <topology evidence="1">Multi-pass membrane protein</topology>
    </subcellularLocation>
</comment>
<keyword evidence="6 7" id="KW-0472">Membrane</keyword>
<dbReference type="AlphaFoldDB" id="A0A4R2ILE4"/>
<feature type="transmembrane region" description="Helical" evidence="7">
    <location>
        <begin position="20"/>
        <end position="42"/>
    </location>
</feature>
<reference evidence="8 9" key="1">
    <citation type="submission" date="2019-03" db="EMBL/GenBank/DDBJ databases">
        <title>Genomic Encyclopedia of Type Strains, Phase IV (KMG-IV): sequencing the most valuable type-strain genomes for metagenomic binning, comparative biology and taxonomic classification.</title>
        <authorList>
            <person name="Goeker M."/>
        </authorList>
    </citation>
    <scope>NUCLEOTIDE SEQUENCE [LARGE SCALE GENOMIC DNA]</scope>
    <source>
        <strain evidence="8 9">DSM 45934</strain>
    </source>
</reference>
<feature type="transmembrane region" description="Helical" evidence="7">
    <location>
        <begin position="228"/>
        <end position="249"/>
    </location>
</feature>
<feature type="transmembrane region" description="Helical" evidence="7">
    <location>
        <begin position="49"/>
        <end position="68"/>
    </location>
</feature>
<dbReference type="Pfam" id="PF05977">
    <property type="entry name" value="MFS_3"/>
    <property type="match status" value="1"/>
</dbReference>
<evidence type="ECO:0000256" key="2">
    <source>
        <dbReference type="ARBA" id="ARBA00022448"/>
    </source>
</evidence>
<keyword evidence="3" id="KW-1003">Cell membrane</keyword>
<dbReference type="PANTHER" id="PTHR23513">
    <property type="entry name" value="INTEGRAL MEMBRANE EFFLUX PROTEIN-RELATED"/>
    <property type="match status" value="1"/>
</dbReference>
<accession>A0A4R2ILE4</accession>
<dbReference type="PANTHER" id="PTHR23513:SF6">
    <property type="entry name" value="MAJOR FACILITATOR SUPERFAMILY ASSOCIATED DOMAIN-CONTAINING PROTEIN"/>
    <property type="match status" value="1"/>
</dbReference>
<organism evidence="8 9">
    <name type="scientific">Actinocrispum wychmicini</name>
    <dbReference type="NCBI Taxonomy" id="1213861"/>
    <lineage>
        <taxon>Bacteria</taxon>
        <taxon>Bacillati</taxon>
        <taxon>Actinomycetota</taxon>
        <taxon>Actinomycetes</taxon>
        <taxon>Pseudonocardiales</taxon>
        <taxon>Pseudonocardiaceae</taxon>
        <taxon>Actinocrispum</taxon>
    </lineage>
</organism>
<comment type="caution">
    <text evidence="8">The sequence shown here is derived from an EMBL/GenBank/DDBJ whole genome shotgun (WGS) entry which is preliminary data.</text>
</comment>
<evidence type="ECO:0000256" key="4">
    <source>
        <dbReference type="ARBA" id="ARBA00022692"/>
    </source>
</evidence>
<feature type="transmembrane region" description="Helical" evidence="7">
    <location>
        <begin position="355"/>
        <end position="373"/>
    </location>
</feature>
<dbReference type="OrthoDB" id="9815525at2"/>
<dbReference type="CDD" id="cd06173">
    <property type="entry name" value="MFS_MefA_like"/>
    <property type="match status" value="1"/>
</dbReference>
<dbReference type="InterPro" id="IPR010290">
    <property type="entry name" value="TM_effector"/>
</dbReference>
<proteinExistence type="predicted"/>
<name>A0A4R2ILE4_9PSEU</name>
<evidence type="ECO:0000313" key="9">
    <source>
        <dbReference type="Proteomes" id="UP000295680"/>
    </source>
</evidence>
<keyword evidence="2" id="KW-0813">Transport</keyword>
<feature type="transmembrane region" description="Helical" evidence="7">
    <location>
        <begin position="160"/>
        <end position="188"/>
    </location>
</feature>
<sequence>MRAELWRHRDFLKLWGGQTLAMFGTAVGRTALPLVAVVMLNASATQMGFMNALSQLPFLLFLFAGVWVDRVRRRYAMVWTDIGRFVLLALVPSLYAVGWLRIEALYVIVFCTGVLGVMFEIAYHAYLPTLTGRELVAEGNQKLELSRSAAGLLGPAATGVAISAVASAMVLVVSAATHLISAAMLLLIRKPDTMPSATHTDGVLRAIREGLHWVVRHPVLRTIASASAIFYGFTSALQTLYVLYLIRVLNVPPGWVAAIFAAAGPGALAGSWLSVRLMRKVGVGTAVMWAVGCANGILLLIPAASLVSPLWLVVALLVTSQFGYGLSTQVGTIIQTTLRQLLTPDEMQGRVVATLRALSMATVPVGALAAGVLADAIGIQPLVWIGSIGLLGSFVIYVFSPIPRMRAMPTEEEAAAMAPEMRAHA</sequence>
<feature type="transmembrane region" description="Helical" evidence="7">
    <location>
        <begin position="255"/>
        <end position="275"/>
    </location>
</feature>
<dbReference type="RefSeq" id="WP_132126197.1">
    <property type="nucleotide sequence ID" value="NZ_SLWS01000021.1"/>
</dbReference>
<dbReference type="Gene3D" id="1.20.1250.20">
    <property type="entry name" value="MFS general substrate transporter like domains"/>
    <property type="match status" value="1"/>
</dbReference>
<gene>
    <name evidence="8" type="ORF">EV192_12176</name>
</gene>
<evidence type="ECO:0000256" key="3">
    <source>
        <dbReference type="ARBA" id="ARBA00022475"/>
    </source>
</evidence>
<keyword evidence="5 7" id="KW-1133">Transmembrane helix</keyword>
<dbReference type="GO" id="GO:0005886">
    <property type="term" value="C:plasma membrane"/>
    <property type="evidence" value="ECO:0007669"/>
    <property type="project" value="UniProtKB-SubCell"/>
</dbReference>
<keyword evidence="4 7" id="KW-0812">Transmembrane</keyword>
<evidence type="ECO:0000256" key="7">
    <source>
        <dbReference type="SAM" id="Phobius"/>
    </source>
</evidence>
<dbReference type="InterPro" id="IPR036259">
    <property type="entry name" value="MFS_trans_sf"/>
</dbReference>
<evidence type="ECO:0000256" key="5">
    <source>
        <dbReference type="ARBA" id="ARBA00022989"/>
    </source>
</evidence>
<protein>
    <submittedName>
        <fullName evidence="8">Transmembrane secretion effector</fullName>
    </submittedName>
</protein>
<dbReference type="SUPFAM" id="SSF103473">
    <property type="entry name" value="MFS general substrate transporter"/>
    <property type="match status" value="1"/>
</dbReference>
<dbReference type="Proteomes" id="UP000295680">
    <property type="component" value="Unassembled WGS sequence"/>
</dbReference>
<feature type="transmembrane region" description="Helical" evidence="7">
    <location>
        <begin position="310"/>
        <end position="334"/>
    </location>
</feature>
<dbReference type="EMBL" id="SLWS01000021">
    <property type="protein sequence ID" value="TCO45312.1"/>
    <property type="molecule type" value="Genomic_DNA"/>
</dbReference>
<feature type="transmembrane region" description="Helical" evidence="7">
    <location>
        <begin position="74"/>
        <end position="97"/>
    </location>
</feature>
<evidence type="ECO:0000256" key="1">
    <source>
        <dbReference type="ARBA" id="ARBA00004651"/>
    </source>
</evidence>
<evidence type="ECO:0000256" key="6">
    <source>
        <dbReference type="ARBA" id="ARBA00023136"/>
    </source>
</evidence>
<feature type="transmembrane region" description="Helical" evidence="7">
    <location>
        <begin position="287"/>
        <end position="304"/>
    </location>
</feature>
<evidence type="ECO:0000313" key="8">
    <source>
        <dbReference type="EMBL" id="TCO45312.1"/>
    </source>
</evidence>
<feature type="transmembrane region" description="Helical" evidence="7">
    <location>
        <begin position="379"/>
        <end position="399"/>
    </location>
</feature>
<feature type="transmembrane region" description="Helical" evidence="7">
    <location>
        <begin position="104"/>
        <end position="126"/>
    </location>
</feature>